<reference evidence="7" key="1">
    <citation type="submission" date="2008-06" db="EMBL/GenBank/DDBJ databases">
        <title>Complete sequence of Chlorobium phaeobacteroides BS1.</title>
        <authorList>
            <consortium name="US DOE Joint Genome Institute"/>
            <person name="Lucas S."/>
            <person name="Copeland A."/>
            <person name="Lapidus A."/>
            <person name="Glavina del Rio T."/>
            <person name="Dalin E."/>
            <person name="Tice H."/>
            <person name="Bruce D."/>
            <person name="Goodwin L."/>
            <person name="Pitluck S."/>
            <person name="Schmutz J."/>
            <person name="Larimer F."/>
            <person name="Land M."/>
            <person name="Hauser L."/>
            <person name="Kyrpides N."/>
            <person name="Ovchinnikova G."/>
            <person name="Li T."/>
            <person name="Liu Z."/>
            <person name="Zhao F."/>
            <person name="Overmann J."/>
            <person name="Bryant D.A."/>
            <person name="Richardson P."/>
        </authorList>
    </citation>
    <scope>NUCLEOTIDE SEQUENCE [LARGE SCALE GENOMIC DNA]</scope>
    <source>
        <strain evidence="7">BS1</strain>
    </source>
</reference>
<dbReference type="InterPro" id="IPR051611">
    <property type="entry name" value="ECF_transporter_component"/>
</dbReference>
<keyword evidence="3 6" id="KW-0812">Transmembrane</keyword>
<dbReference type="GO" id="GO:0043190">
    <property type="term" value="C:ATP-binding cassette (ABC) transporter complex"/>
    <property type="evidence" value="ECO:0007669"/>
    <property type="project" value="InterPro"/>
</dbReference>
<dbReference type="AlphaFoldDB" id="B3EQN6"/>
<proteinExistence type="predicted"/>
<name>B3EQN6_CHLPB</name>
<dbReference type="KEGG" id="cpb:Cphamn1_1131"/>
<accession>B3EQN6</accession>
<feature type="transmembrane region" description="Helical" evidence="6">
    <location>
        <begin position="100"/>
        <end position="120"/>
    </location>
</feature>
<keyword evidence="2" id="KW-1003">Cell membrane</keyword>
<dbReference type="EMBL" id="CP001101">
    <property type="protein sequence ID" value="ACE04069.1"/>
    <property type="molecule type" value="Genomic_DNA"/>
</dbReference>
<dbReference type="GO" id="GO:0006824">
    <property type="term" value="P:cobalt ion transport"/>
    <property type="evidence" value="ECO:0007669"/>
    <property type="project" value="InterPro"/>
</dbReference>
<dbReference type="HOGENOM" id="CLU_056469_1_3_10"/>
<dbReference type="InterPro" id="IPR012809">
    <property type="entry name" value="ECF_CbiQ"/>
</dbReference>
<comment type="subcellular location">
    <subcellularLocation>
        <location evidence="1">Cell membrane</location>
        <topology evidence="1">Multi-pass membrane protein</topology>
    </subcellularLocation>
</comment>
<evidence type="ECO:0000256" key="1">
    <source>
        <dbReference type="ARBA" id="ARBA00004651"/>
    </source>
</evidence>
<evidence type="ECO:0000313" key="7">
    <source>
        <dbReference type="EMBL" id="ACE04069.1"/>
    </source>
</evidence>
<dbReference type="InterPro" id="IPR003339">
    <property type="entry name" value="ABC/ECF_trnsptr_transmembrane"/>
</dbReference>
<evidence type="ECO:0000256" key="3">
    <source>
        <dbReference type="ARBA" id="ARBA00022692"/>
    </source>
</evidence>
<dbReference type="CDD" id="cd16914">
    <property type="entry name" value="EcfT"/>
    <property type="match status" value="1"/>
</dbReference>
<dbReference type="STRING" id="331678.Cphamn1_1131"/>
<dbReference type="PANTHER" id="PTHR34857">
    <property type="entry name" value="SLL0384 PROTEIN"/>
    <property type="match status" value="1"/>
</dbReference>
<evidence type="ECO:0000256" key="5">
    <source>
        <dbReference type="ARBA" id="ARBA00023136"/>
    </source>
</evidence>
<keyword evidence="4 6" id="KW-1133">Transmembrane helix</keyword>
<gene>
    <name evidence="7" type="ordered locus">Cphamn1_1131</name>
</gene>
<organism evidence="7">
    <name type="scientific">Chlorobium phaeobacteroides (strain BS1)</name>
    <dbReference type="NCBI Taxonomy" id="331678"/>
    <lineage>
        <taxon>Bacteria</taxon>
        <taxon>Pseudomonadati</taxon>
        <taxon>Chlorobiota</taxon>
        <taxon>Chlorobiia</taxon>
        <taxon>Chlorobiales</taxon>
        <taxon>Chlorobiaceae</taxon>
        <taxon>Chlorobium/Pelodictyon group</taxon>
        <taxon>Chlorobium</taxon>
    </lineage>
</organism>
<protein>
    <submittedName>
        <fullName evidence="7">Cobalt ABC transporter, inner membrane subunit CbiQ</fullName>
    </submittedName>
</protein>
<dbReference type="PANTHER" id="PTHR34857:SF2">
    <property type="entry name" value="SLL0384 PROTEIN"/>
    <property type="match status" value="1"/>
</dbReference>
<sequence length="246" mass="27623">MLLDAFSTGNSPLHTLDPRVKLLAYLPVIILTALSDDIRQTSVSLAGGIGLSGIAGFYNRLLLKRLAVVNVFMIFLWLTLPFSVSGEPLWDEGPLALSKAGVILCLLITIKANAIALYTVSLPGTSTIASLSHAMLHLRVPKKLVTMFYFFYRYTGVITDEYEKMLRMLHARGFRSKTSMHTVRVYAYFTGMLFIKSYERSERVYNALLMRGFDGQIPLLAHFNLRKQDLVFAWCMGGFVLIITLL</sequence>
<dbReference type="NCBIfam" id="TIGR02454">
    <property type="entry name" value="ECF_T_CbiQ"/>
    <property type="match status" value="1"/>
</dbReference>
<evidence type="ECO:0000256" key="4">
    <source>
        <dbReference type="ARBA" id="ARBA00022989"/>
    </source>
</evidence>
<dbReference type="OrthoDB" id="8585740at2"/>
<dbReference type="eggNOG" id="COG0619">
    <property type="taxonomic scope" value="Bacteria"/>
</dbReference>
<feature type="transmembrane region" description="Helical" evidence="6">
    <location>
        <begin position="62"/>
        <end position="80"/>
    </location>
</feature>
<evidence type="ECO:0000256" key="2">
    <source>
        <dbReference type="ARBA" id="ARBA00022475"/>
    </source>
</evidence>
<keyword evidence="5 6" id="KW-0472">Membrane</keyword>
<feature type="transmembrane region" description="Helical" evidence="6">
    <location>
        <begin position="229"/>
        <end position="245"/>
    </location>
</feature>
<dbReference type="Pfam" id="PF02361">
    <property type="entry name" value="CbiQ"/>
    <property type="match status" value="1"/>
</dbReference>
<evidence type="ECO:0000256" key="6">
    <source>
        <dbReference type="SAM" id="Phobius"/>
    </source>
</evidence>